<dbReference type="GO" id="GO:0004634">
    <property type="term" value="F:phosphopyruvate hydratase activity"/>
    <property type="evidence" value="ECO:0007669"/>
    <property type="project" value="UniProtKB-EC"/>
</dbReference>
<gene>
    <name evidence="11" type="ORF">JOQ06_024778</name>
</gene>
<name>A0AAD6A7S8_9TELE</name>
<evidence type="ECO:0000259" key="10">
    <source>
        <dbReference type="SMART" id="SM01192"/>
    </source>
</evidence>
<evidence type="ECO:0000256" key="7">
    <source>
        <dbReference type="ARBA" id="ARBA00023152"/>
    </source>
</evidence>
<evidence type="ECO:0000313" key="11">
    <source>
        <dbReference type="EMBL" id="KAJ4919763.1"/>
    </source>
</evidence>
<dbReference type="Proteomes" id="UP001219934">
    <property type="component" value="Unassembled WGS sequence"/>
</dbReference>
<dbReference type="EC" id="4.2.1.11" evidence="4"/>
<comment type="caution">
    <text evidence="11">The sequence shown here is derived from an EMBL/GenBank/DDBJ whole genome shotgun (WGS) entry which is preliminary data.</text>
</comment>
<dbReference type="InterPro" id="IPR036849">
    <property type="entry name" value="Enolase-like_C_sf"/>
</dbReference>
<evidence type="ECO:0000256" key="9">
    <source>
        <dbReference type="ARBA" id="ARBA00031125"/>
    </source>
</evidence>
<feature type="non-terminal residue" evidence="11">
    <location>
        <position position="1"/>
    </location>
</feature>
<keyword evidence="7" id="KW-0324">Glycolysis</keyword>
<keyword evidence="12" id="KW-1185">Reference proteome</keyword>
<dbReference type="InterPro" id="IPR000941">
    <property type="entry name" value="Enolase"/>
</dbReference>
<accession>A0AAD6A7S8</accession>
<protein>
    <recommendedName>
        <fullName evidence="4">phosphopyruvate hydratase</fullName>
        <ecNumber evidence="4">4.2.1.11</ecNumber>
    </recommendedName>
    <alternativeName>
        <fullName evidence="9">2-phospho-D-glycerate hydro-lyase</fullName>
    </alternativeName>
</protein>
<evidence type="ECO:0000256" key="5">
    <source>
        <dbReference type="ARBA" id="ARBA00022490"/>
    </source>
</evidence>
<evidence type="ECO:0000256" key="3">
    <source>
        <dbReference type="ARBA" id="ARBA00009604"/>
    </source>
</evidence>
<dbReference type="PANTHER" id="PTHR11902:SF5">
    <property type="entry name" value="BETA-ENOLASE"/>
    <property type="match status" value="1"/>
</dbReference>
<dbReference type="EMBL" id="JAPTMU010000255">
    <property type="protein sequence ID" value="KAJ4919763.1"/>
    <property type="molecule type" value="Genomic_DNA"/>
</dbReference>
<comment type="pathway">
    <text evidence="2">Carbohydrate degradation; glycolysis; pyruvate from D-glyceraldehyde 3-phosphate: step 4/5.</text>
</comment>
<sequence length="508" mass="56838">AFNVINGGSHAGNKLAMQEFMILPVGAANFHEAMRIGAEVYHNLKNVIKAKYGQDATNVGDEGGFAPNILENNEALELLKTAIEKAGYPDKIIIGMDVAASEFYRSGKYDLDFKSPDDPARHISGDQLGDLYRSFIKGYPDQLGDLYRSFIKGYPDQLGDLYRSFIKGYPDQLGDLYRSFIKGYPAGRPVPQLHQGIPGYYTYYTYSKYSDQLGDLYRSFIKGYPAGRPVPQLHQGIPGYYTYYTYSKYSDQLGDLYRSFIKGYPDQLGDLYRSFIKGYPAGRPVPQLHQGIPGYYTYYTYSKYSDQLGDLYRSFIKGYPAGRPVPQLHQGIPGYYTYYTYSKYSAQLGDLYRSFIKGYPVTHLCVFLTNQIVGDDLTVTNPKRIQQAVDKKACNCLLLKVNQIGSVTECKLAQSSGWGVMVSHRSGETEDTFIADLVVGLCTGQVTTERQTGGGGDRWREGERQVVGLCTGQVTTERQTGGGGDRIEEELGDKAKFAGKDYRHPKIN</sequence>
<evidence type="ECO:0000256" key="6">
    <source>
        <dbReference type="ARBA" id="ARBA00022723"/>
    </source>
</evidence>
<feature type="domain" description="Enolase C-terminal TIM barrel" evidence="10">
    <location>
        <begin position="1"/>
        <end position="505"/>
    </location>
</feature>
<dbReference type="PANTHER" id="PTHR11902">
    <property type="entry name" value="ENOLASE"/>
    <property type="match status" value="1"/>
</dbReference>
<dbReference type="Gene3D" id="3.20.20.120">
    <property type="entry name" value="Enolase-like C-terminal domain"/>
    <property type="match status" value="2"/>
</dbReference>
<organism evidence="11 12">
    <name type="scientific">Pogonophryne albipinna</name>
    <dbReference type="NCBI Taxonomy" id="1090488"/>
    <lineage>
        <taxon>Eukaryota</taxon>
        <taxon>Metazoa</taxon>
        <taxon>Chordata</taxon>
        <taxon>Craniata</taxon>
        <taxon>Vertebrata</taxon>
        <taxon>Euteleostomi</taxon>
        <taxon>Actinopterygii</taxon>
        <taxon>Neopterygii</taxon>
        <taxon>Teleostei</taxon>
        <taxon>Neoteleostei</taxon>
        <taxon>Acanthomorphata</taxon>
        <taxon>Eupercaria</taxon>
        <taxon>Perciformes</taxon>
        <taxon>Notothenioidei</taxon>
        <taxon>Pogonophryne</taxon>
    </lineage>
</organism>
<reference evidence="11" key="1">
    <citation type="submission" date="2022-11" db="EMBL/GenBank/DDBJ databases">
        <title>Chromosome-level genome of Pogonophryne albipinna.</title>
        <authorList>
            <person name="Jo E."/>
        </authorList>
    </citation>
    <scope>NUCLEOTIDE SEQUENCE</scope>
    <source>
        <strain evidence="11">SGF0006</strain>
        <tissue evidence="11">Muscle</tissue>
    </source>
</reference>
<keyword evidence="5" id="KW-0963">Cytoplasm</keyword>
<dbReference type="Pfam" id="PF00113">
    <property type="entry name" value="Enolase_C"/>
    <property type="match status" value="2"/>
</dbReference>
<proteinExistence type="inferred from homology"/>
<evidence type="ECO:0000256" key="2">
    <source>
        <dbReference type="ARBA" id="ARBA00005031"/>
    </source>
</evidence>
<dbReference type="GO" id="GO:0006096">
    <property type="term" value="P:glycolytic process"/>
    <property type="evidence" value="ECO:0007669"/>
    <property type="project" value="UniProtKB-KW"/>
</dbReference>
<evidence type="ECO:0000256" key="8">
    <source>
        <dbReference type="ARBA" id="ARBA00023239"/>
    </source>
</evidence>
<evidence type="ECO:0000256" key="4">
    <source>
        <dbReference type="ARBA" id="ARBA00012058"/>
    </source>
</evidence>
<dbReference type="SUPFAM" id="SSF51604">
    <property type="entry name" value="Enolase C-terminal domain-like"/>
    <property type="match status" value="2"/>
</dbReference>
<comment type="subcellular location">
    <subcellularLocation>
        <location evidence="1">Cytoplasm</location>
    </subcellularLocation>
</comment>
<dbReference type="AlphaFoldDB" id="A0AAD6A7S8"/>
<evidence type="ECO:0000256" key="1">
    <source>
        <dbReference type="ARBA" id="ARBA00004496"/>
    </source>
</evidence>
<comment type="similarity">
    <text evidence="3">Belongs to the enolase family.</text>
</comment>
<dbReference type="GO" id="GO:0000287">
    <property type="term" value="F:magnesium ion binding"/>
    <property type="evidence" value="ECO:0007669"/>
    <property type="project" value="InterPro"/>
</dbReference>
<dbReference type="GO" id="GO:0000015">
    <property type="term" value="C:phosphopyruvate hydratase complex"/>
    <property type="evidence" value="ECO:0007669"/>
    <property type="project" value="InterPro"/>
</dbReference>
<dbReference type="SMART" id="SM01192">
    <property type="entry name" value="Enolase_C"/>
    <property type="match status" value="1"/>
</dbReference>
<evidence type="ECO:0000313" key="12">
    <source>
        <dbReference type="Proteomes" id="UP001219934"/>
    </source>
</evidence>
<keyword evidence="6" id="KW-0479">Metal-binding</keyword>
<dbReference type="InterPro" id="IPR020810">
    <property type="entry name" value="Enolase_C"/>
</dbReference>
<keyword evidence="8" id="KW-0456">Lyase</keyword>